<evidence type="ECO:0000259" key="2">
    <source>
        <dbReference type="PROSITE" id="PS51114"/>
    </source>
</evidence>
<dbReference type="Gene3D" id="2.60.120.260">
    <property type="entry name" value="Galactose-binding domain-like"/>
    <property type="match status" value="1"/>
</dbReference>
<dbReference type="GO" id="GO:0005737">
    <property type="term" value="C:cytoplasm"/>
    <property type="evidence" value="ECO:0007669"/>
    <property type="project" value="TreeGrafter"/>
</dbReference>
<dbReference type="Pfam" id="PF04300">
    <property type="entry name" value="FBA"/>
    <property type="match status" value="1"/>
</dbReference>
<reference evidence="3 4" key="1">
    <citation type="journal article" date="2011" name="Genome Biol. Evol.">
        <title>Integration of the genetic map and genome assembly of fugu facilitates insights into distinct features of genome evolution in teleosts and mammals.</title>
        <authorList>
            <person name="Kai W."/>
            <person name="Kikuchi K."/>
            <person name="Tohari S."/>
            <person name="Chew A.K."/>
            <person name="Tay A."/>
            <person name="Fujiwara A."/>
            <person name="Hosoya S."/>
            <person name="Suetake H."/>
            <person name="Naruse K."/>
            <person name="Brenner S."/>
            <person name="Suzuki Y."/>
            <person name="Venkatesh B."/>
        </authorList>
    </citation>
    <scope>NUCLEOTIDE SEQUENCE [LARGE SCALE GENOMIC DNA]</scope>
</reference>
<dbReference type="Ensembl" id="ENSTRUT00000056735.2">
    <property type="protein sequence ID" value="ENSTRUP00000048207.2"/>
    <property type="gene ID" value="ENSTRUG00000022576.2"/>
</dbReference>
<evidence type="ECO:0000313" key="3">
    <source>
        <dbReference type="Ensembl" id="ENSTRUP00000048207.2"/>
    </source>
</evidence>
<dbReference type="GO" id="GO:0031146">
    <property type="term" value="P:SCF-dependent proteasomal ubiquitin-dependent protein catabolic process"/>
    <property type="evidence" value="ECO:0007669"/>
    <property type="project" value="TreeGrafter"/>
</dbReference>
<dbReference type="PROSITE" id="PS51114">
    <property type="entry name" value="FBA"/>
    <property type="match status" value="1"/>
</dbReference>
<accession>A0A3B5JXB8</accession>
<dbReference type="InterPro" id="IPR008979">
    <property type="entry name" value="Galactose-bd-like_sf"/>
</dbReference>
<reference evidence="3" key="2">
    <citation type="submission" date="2025-05" db="UniProtKB">
        <authorList>
            <consortium name="Ensembl"/>
        </authorList>
    </citation>
    <scope>IDENTIFICATION</scope>
</reference>
<dbReference type="PANTHER" id="PTHR12125">
    <property type="entry name" value="F-BOX ONLY PROTEIN 6-LIKE PROTEIN"/>
    <property type="match status" value="1"/>
</dbReference>
<dbReference type="PANTHER" id="PTHR12125:SF1">
    <property type="entry name" value="F-BOX ONLY PROTEIN 50"/>
    <property type="match status" value="1"/>
</dbReference>
<dbReference type="SUPFAM" id="SSF49785">
    <property type="entry name" value="Galactose-binding domain-like"/>
    <property type="match status" value="1"/>
</dbReference>
<dbReference type="GO" id="GO:0061630">
    <property type="term" value="F:ubiquitin protein ligase activity"/>
    <property type="evidence" value="ECO:0007669"/>
    <property type="project" value="TreeGrafter"/>
</dbReference>
<dbReference type="InterPro" id="IPR007397">
    <property type="entry name" value="F-box-assoc_dom"/>
</dbReference>
<dbReference type="Ensembl" id="ENSTRUT00000073899.1">
    <property type="protein sequence ID" value="ENSTRUP00000060614.1"/>
    <property type="gene ID" value="ENSTRUG00000022576.2"/>
</dbReference>
<dbReference type="Proteomes" id="UP000005226">
    <property type="component" value="Chromosome 11"/>
</dbReference>
<dbReference type="SMART" id="SM01198">
    <property type="entry name" value="FBA"/>
    <property type="match status" value="1"/>
</dbReference>
<dbReference type="OMA" id="DGDFSGW"/>
<evidence type="ECO:0000313" key="4">
    <source>
        <dbReference type="Proteomes" id="UP000005226"/>
    </source>
</evidence>
<dbReference type="FunFam" id="2.60.120.260:FF:000012">
    <property type="entry name" value="F-box only protein 2"/>
    <property type="match status" value="1"/>
</dbReference>
<feature type="region of interest" description="Disordered" evidence="1">
    <location>
        <begin position="42"/>
        <end position="67"/>
    </location>
</feature>
<name>A0A3B5JXB8_TAKRU</name>
<gene>
    <name evidence="3" type="primary">LOC101064670</name>
</gene>
<dbReference type="AlphaFoldDB" id="A0A3B5JXB8"/>
<sequence length="267" mass="30871">MSDAEWKNRCGSEWGLLGAPMPDGLDWKSVYEAKPFGRNLLRNPSPFGLSKDIPLPEPDLPDEPDFGPPRFQPDEDFSGWTTNTEVLPYDRSGIPAGAVVCQLPQYSWFSLEQLVDLKAEGLWEELLDNFQPEIHIQDWYEESQLHDSIYQLQVKLLGADKSTVISEYTTSPTEDRSRYSRAWKEVSHVFCSYGPGVRYVHFLHKLKNMFLNGFYKTMFTNSTVVVRPRRWSQPHTAECEPWAVEKDTWGEPKKLNSCQIKNFQTEK</sequence>
<evidence type="ECO:0000256" key="1">
    <source>
        <dbReference type="SAM" id="MobiDB-lite"/>
    </source>
</evidence>
<dbReference type="GO" id="GO:0019005">
    <property type="term" value="C:SCF ubiquitin ligase complex"/>
    <property type="evidence" value="ECO:0007669"/>
    <property type="project" value="TreeGrafter"/>
</dbReference>
<protein>
    <submittedName>
        <fullName evidence="3">P1, F-box associated domain containing</fullName>
    </submittedName>
</protein>
<organism evidence="3 4">
    <name type="scientific">Takifugu rubripes</name>
    <name type="common">Japanese pufferfish</name>
    <name type="synonym">Fugu rubripes</name>
    <dbReference type="NCBI Taxonomy" id="31033"/>
    <lineage>
        <taxon>Eukaryota</taxon>
        <taxon>Metazoa</taxon>
        <taxon>Chordata</taxon>
        <taxon>Craniata</taxon>
        <taxon>Vertebrata</taxon>
        <taxon>Euteleostomi</taxon>
        <taxon>Actinopterygii</taxon>
        <taxon>Neopterygii</taxon>
        <taxon>Teleostei</taxon>
        <taxon>Neoteleostei</taxon>
        <taxon>Acanthomorphata</taxon>
        <taxon>Eupercaria</taxon>
        <taxon>Tetraodontiformes</taxon>
        <taxon>Tetradontoidea</taxon>
        <taxon>Tetraodontidae</taxon>
        <taxon>Takifugu</taxon>
    </lineage>
</organism>
<dbReference type="InterPro" id="IPR039752">
    <property type="entry name" value="F-box_only"/>
</dbReference>
<dbReference type="GeneTree" id="ENSGT00940000161313"/>
<proteinExistence type="predicted"/>
<keyword evidence="4" id="KW-1185">Reference proteome</keyword>
<dbReference type="GO" id="GO:0006516">
    <property type="term" value="P:glycoprotein catabolic process"/>
    <property type="evidence" value="ECO:0007669"/>
    <property type="project" value="TreeGrafter"/>
</dbReference>
<dbReference type="GO" id="GO:0036503">
    <property type="term" value="P:ERAD pathway"/>
    <property type="evidence" value="ECO:0007669"/>
    <property type="project" value="TreeGrafter"/>
</dbReference>
<feature type="domain" description="FBA" evidence="2">
    <location>
        <begin position="30"/>
        <end position="228"/>
    </location>
</feature>